<reference evidence="1" key="1">
    <citation type="submission" date="2021-01" db="EMBL/GenBank/DDBJ databases">
        <authorList>
            <person name="Corre E."/>
            <person name="Pelletier E."/>
            <person name="Niang G."/>
            <person name="Scheremetjew M."/>
            <person name="Finn R."/>
            <person name="Kale V."/>
            <person name="Holt S."/>
            <person name="Cochrane G."/>
            <person name="Meng A."/>
            <person name="Brown T."/>
            <person name="Cohen L."/>
        </authorList>
    </citation>
    <scope>NUCLEOTIDE SEQUENCE</scope>
    <source>
        <strain evidence="1">Isolate 1302-5</strain>
    </source>
</reference>
<protein>
    <recommendedName>
        <fullName evidence="2">F5/8 type C domain-containing protein</fullName>
    </recommendedName>
</protein>
<gene>
    <name evidence="1" type="ORF">OAUR00152_LOCUS25214</name>
</gene>
<dbReference type="EMBL" id="HBKQ01036600">
    <property type="protein sequence ID" value="CAE2258069.1"/>
    <property type="molecule type" value="Transcribed_RNA"/>
</dbReference>
<organism evidence="1">
    <name type="scientific">Odontella aurita</name>
    <dbReference type="NCBI Taxonomy" id="265563"/>
    <lineage>
        <taxon>Eukaryota</taxon>
        <taxon>Sar</taxon>
        <taxon>Stramenopiles</taxon>
        <taxon>Ochrophyta</taxon>
        <taxon>Bacillariophyta</taxon>
        <taxon>Mediophyceae</taxon>
        <taxon>Biddulphiophycidae</taxon>
        <taxon>Eupodiscales</taxon>
        <taxon>Odontellaceae</taxon>
        <taxon>Odontella</taxon>
    </lineage>
</organism>
<dbReference type="InterPro" id="IPR008979">
    <property type="entry name" value="Galactose-bd-like_sf"/>
</dbReference>
<evidence type="ECO:0000313" key="1">
    <source>
        <dbReference type="EMBL" id="CAE2258069.1"/>
    </source>
</evidence>
<name>A0A7S4JB40_9STRA</name>
<evidence type="ECO:0008006" key="2">
    <source>
        <dbReference type="Google" id="ProtNLM"/>
    </source>
</evidence>
<dbReference type="SUPFAM" id="SSF49785">
    <property type="entry name" value="Galactose-binding domain-like"/>
    <property type="match status" value="1"/>
</dbReference>
<dbReference type="AlphaFoldDB" id="A0A7S4JB40"/>
<accession>A0A7S4JB40</accession>
<proteinExistence type="predicted"/>
<sequence>MDELTRAGTTAVIAEDCAASTPESGVARRLTKGLVCQVLHSVGGDFVYLFPRSINWTEREDEPIPVGNPLRVPLSVIRPLNSRNEFMVSRYSAPSAICTQTLKGTVSCGCIVDTLHSKSLPEDLSRRIASFLVVKNVNFEEIAVTCASSDRGDFPLSSVLESESNTWWISGEGTMRFRGEEYLQFRLSPDGRTRRVSFFGLSLPPMPHGPLSVRHFRLDWSLDGDTWIKGGKEHTLETIDMEGMQAFELSPAIDAACVRLVCFQNVVWAERFHYSNCASEPALTGFDCVGLYHVRMK</sequence>